<keyword evidence="7 9" id="KW-0456">Lyase</keyword>
<feature type="binding site" evidence="9">
    <location>
        <position position="187"/>
    </location>
    <ligand>
        <name>Zn(2+)</name>
        <dbReference type="ChEBI" id="CHEBI:29105"/>
    </ligand>
</feature>
<evidence type="ECO:0000256" key="4">
    <source>
        <dbReference type="ARBA" id="ARBA00022741"/>
    </source>
</evidence>
<evidence type="ECO:0000256" key="3">
    <source>
        <dbReference type="ARBA" id="ARBA00022723"/>
    </source>
</evidence>
<dbReference type="HAMAP" id="MF_00110">
    <property type="entry name" value="DHQ_synthase"/>
    <property type="match status" value="1"/>
</dbReference>
<keyword evidence="4 9" id="KW-0547">Nucleotide-binding</keyword>
<evidence type="ECO:0000256" key="9">
    <source>
        <dbReference type="HAMAP-Rule" id="MF_00110"/>
    </source>
</evidence>
<dbReference type="GO" id="GO:0009423">
    <property type="term" value="P:chorismate biosynthetic process"/>
    <property type="evidence" value="ECO:0007669"/>
    <property type="project" value="UniProtKB-UniRule"/>
</dbReference>
<feature type="domain" description="3-dehydroquinate synthase N-terminal" evidence="11">
    <location>
        <begin position="70"/>
        <end position="181"/>
    </location>
</feature>
<evidence type="ECO:0000313" key="14">
    <source>
        <dbReference type="Proteomes" id="UP000464314"/>
    </source>
</evidence>
<keyword evidence="9" id="KW-0028">Amino-acid biosynthesis</keyword>
<comment type="catalytic activity">
    <reaction evidence="9">
        <text>7-phospho-2-dehydro-3-deoxy-D-arabino-heptonate = 3-dehydroquinate + phosphate</text>
        <dbReference type="Rhea" id="RHEA:21968"/>
        <dbReference type="ChEBI" id="CHEBI:32364"/>
        <dbReference type="ChEBI" id="CHEBI:43474"/>
        <dbReference type="ChEBI" id="CHEBI:58394"/>
        <dbReference type="EC" id="4.2.3.4"/>
    </reaction>
</comment>
<dbReference type="GO" id="GO:0009073">
    <property type="term" value="P:aromatic amino acid family biosynthetic process"/>
    <property type="evidence" value="ECO:0007669"/>
    <property type="project" value="UniProtKB-KW"/>
</dbReference>
<dbReference type="InterPro" id="IPR030963">
    <property type="entry name" value="DHQ_synth_fam"/>
</dbReference>
<protein>
    <recommendedName>
        <fullName evidence="9 10">3-dehydroquinate synthase</fullName>
        <shortName evidence="9">DHQS</shortName>
        <ecNumber evidence="9 10">4.2.3.4</ecNumber>
    </recommendedName>
</protein>
<evidence type="ECO:0000313" key="13">
    <source>
        <dbReference type="EMBL" id="QHQ62261.1"/>
    </source>
</evidence>
<keyword evidence="3 9" id="KW-0479">Metal-binding</keyword>
<keyword evidence="8 9" id="KW-0170">Cobalt</keyword>
<accession>A0A6P1TQU5</accession>
<keyword evidence="14" id="KW-1185">Reference proteome</keyword>
<dbReference type="InterPro" id="IPR030960">
    <property type="entry name" value="DHQS/DOIS_N"/>
</dbReference>
<dbReference type="Proteomes" id="UP000464314">
    <property type="component" value="Chromosome"/>
</dbReference>
<dbReference type="GO" id="GO:0003856">
    <property type="term" value="F:3-dehydroquinate synthase activity"/>
    <property type="evidence" value="ECO:0007669"/>
    <property type="project" value="UniProtKB-UniRule"/>
</dbReference>
<evidence type="ECO:0000256" key="6">
    <source>
        <dbReference type="ARBA" id="ARBA00023027"/>
    </source>
</evidence>
<dbReference type="GO" id="GO:0046872">
    <property type="term" value="F:metal ion binding"/>
    <property type="evidence" value="ECO:0007669"/>
    <property type="project" value="UniProtKB-KW"/>
</dbReference>
<dbReference type="RefSeq" id="WP_161839086.1">
    <property type="nucleotide sequence ID" value="NZ_CP048000.1"/>
</dbReference>
<comment type="similarity">
    <text evidence="9">Belongs to the sugar phosphate cyclases superfamily. Dehydroquinate synthase family.</text>
</comment>
<comment type="function">
    <text evidence="9">Catalyzes the conversion of 3-deoxy-D-arabino-heptulosonate 7-phosphate (DAHP) to dehydroquinate (DHQ).</text>
</comment>
<dbReference type="PANTHER" id="PTHR43622:SF1">
    <property type="entry name" value="3-DEHYDROQUINATE SYNTHASE"/>
    <property type="match status" value="1"/>
</dbReference>
<comment type="cofactor">
    <cofactor evidence="9">
        <name>Co(2+)</name>
        <dbReference type="ChEBI" id="CHEBI:48828"/>
    </cofactor>
    <cofactor evidence="9">
        <name>Zn(2+)</name>
        <dbReference type="ChEBI" id="CHEBI:29105"/>
    </cofactor>
    <text evidence="9">Binds 1 divalent metal cation per subunit. Can use either Co(2+) or Zn(2+).</text>
</comment>
<comment type="pathway">
    <text evidence="9">Metabolic intermediate biosynthesis; chorismate biosynthesis; chorismate from D-erythrose 4-phosphate and phosphoenolpyruvate: step 2/7.</text>
</comment>
<proteinExistence type="inferred from homology"/>
<dbReference type="Pfam" id="PF24621">
    <property type="entry name" value="DHQS_C"/>
    <property type="match status" value="1"/>
</dbReference>
<dbReference type="EC" id="4.2.3.4" evidence="9 10"/>
<dbReference type="GO" id="GO:0008652">
    <property type="term" value="P:amino acid biosynthetic process"/>
    <property type="evidence" value="ECO:0007669"/>
    <property type="project" value="UniProtKB-KW"/>
</dbReference>
<keyword evidence="6 9" id="KW-0520">NAD</keyword>
<name>A0A6P1TQU5_9FIRM</name>
<evidence type="ECO:0000256" key="8">
    <source>
        <dbReference type="ARBA" id="ARBA00023285"/>
    </source>
</evidence>
<feature type="binding site" evidence="9">
    <location>
        <position position="154"/>
    </location>
    <ligand>
        <name>NAD(+)</name>
        <dbReference type="ChEBI" id="CHEBI:57540"/>
    </ligand>
</feature>
<feature type="binding site" evidence="9">
    <location>
        <position position="145"/>
    </location>
    <ligand>
        <name>NAD(+)</name>
        <dbReference type="ChEBI" id="CHEBI:57540"/>
    </ligand>
</feature>
<feature type="domain" description="3-dehydroquinate synthase C-terminal" evidence="12">
    <location>
        <begin position="184"/>
        <end position="326"/>
    </location>
</feature>
<dbReference type="Pfam" id="PF01761">
    <property type="entry name" value="DHQ_synthase"/>
    <property type="match status" value="1"/>
</dbReference>
<organism evidence="13 14">
    <name type="scientific">Anaerocolumna sedimenticola</name>
    <dbReference type="NCBI Taxonomy" id="2696063"/>
    <lineage>
        <taxon>Bacteria</taxon>
        <taxon>Bacillati</taxon>
        <taxon>Bacillota</taxon>
        <taxon>Clostridia</taxon>
        <taxon>Lachnospirales</taxon>
        <taxon>Lachnospiraceae</taxon>
        <taxon>Anaerocolumna</taxon>
    </lineage>
</organism>
<dbReference type="CDD" id="cd08195">
    <property type="entry name" value="DHQS"/>
    <property type="match status" value="1"/>
</dbReference>
<sequence>MSTNITVKYNESPVYDIVLEQDYNTIYRELNKLNTKNKKICIVTDSNLSKLYLNEVMEIVKDYAREVETFTFPAGEESKNLDTVYLLYERLIRSGFDRKDLLIALGGGVVGDLTGYGAATYLRGINFIQMPTSLLAMVDSSIGGKTGVDFLKFKNMVGAFHQPKSVYMNLKTLLSLNDEQYFSGFGEIIKHGLIKDADYYQWLKDNSKAIERRDLAVLNEVIYRSCQIKREVVEKDPKELGERALLNYGHTIGHAVEKHMEFKLLHGECVAIGMVAASYLSYKRNNITQNQLQDIVEVIKSFRLPVSVSGIAAEDVLKATLNDKKMESGRIKFILLSEVGNACIDTTVTETEMLEAIDFIIK</sequence>
<dbReference type="GO" id="GO:0000166">
    <property type="term" value="F:nucleotide binding"/>
    <property type="evidence" value="ECO:0007669"/>
    <property type="project" value="UniProtKB-KW"/>
</dbReference>
<evidence type="ECO:0000256" key="7">
    <source>
        <dbReference type="ARBA" id="ARBA00023239"/>
    </source>
</evidence>
<evidence type="ECO:0000259" key="12">
    <source>
        <dbReference type="Pfam" id="PF24621"/>
    </source>
</evidence>
<comment type="caution">
    <text evidence="9">Lacks conserved residue(s) required for the propagation of feature annotation.</text>
</comment>
<dbReference type="PIRSF" id="PIRSF001455">
    <property type="entry name" value="DHQ_synth"/>
    <property type="match status" value="1"/>
</dbReference>
<dbReference type="KEGG" id="anr:Ana3638_16915"/>
<feature type="binding site" evidence="9">
    <location>
        <begin position="132"/>
        <end position="133"/>
    </location>
    <ligand>
        <name>NAD(+)</name>
        <dbReference type="ChEBI" id="CHEBI:57540"/>
    </ligand>
</feature>
<keyword evidence="9" id="KW-0057">Aromatic amino acid biosynthesis</keyword>
<comment type="cofactor">
    <cofactor evidence="1 9">
        <name>NAD(+)</name>
        <dbReference type="ChEBI" id="CHEBI:57540"/>
    </cofactor>
</comment>
<comment type="subcellular location">
    <subcellularLocation>
        <location evidence="9">Cytoplasm</location>
    </subcellularLocation>
</comment>
<reference evidence="13 14" key="1">
    <citation type="submission" date="2020-01" db="EMBL/GenBank/DDBJ databases">
        <title>Genome analysis of Anaerocolumna sp. CBA3638.</title>
        <authorList>
            <person name="Kim J."/>
            <person name="Roh S.W."/>
        </authorList>
    </citation>
    <scope>NUCLEOTIDE SEQUENCE [LARGE SCALE GENOMIC DNA]</scope>
    <source>
        <strain evidence="13 14">CBA3638</strain>
    </source>
</reference>
<evidence type="ECO:0000256" key="2">
    <source>
        <dbReference type="ARBA" id="ARBA00001947"/>
    </source>
</evidence>
<feature type="binding site" evidence="9">
    <location>
        <position position="266"/>
    </location>
    <ligand>
        <name>Zn(2+)</name>
        <dbReference type="ChEBI" id="CHEBI:29105"/>
    </ligand>
</feature>
<dbReference type="UniPathway" id="UPA00053">
    <property type="reaction ID" value="UER00085"/>
</dbReference>
<dbReference type="InterPro" id="IPR050071">
    <property type="entry name" value="Dehydroquinate_synthase"/>
</dbReference>
<evidence type="ECO:0000256" key="10">
    <source>
        <dbReference type="NCBIfam" id="TIGR01357"/>
    </source>
</evidence>
<dbReference type="GO" id="GO:0005737">
    <property type="term" value="C:cytoplasm"/>
    <property type="evidence" value="ECO:0007669"/>
    <property type="project" value="UniProtKB-SubCell"/>
</dbReference>
<dbReference type="Gene3D" id="1.20.1090.10">
    <property type="entry name" value="Dehydroquinate synthase-like - alpha domain"/>
    <property type="match status" value="1"/>
</dbReference>
<feature type="binding site" evidence="9">
    <location>
        <begin position="108"/>
        <end position="112"/>
    </location>
    <ligand>
        <name>NAD(+)</name>
        <dbReference type="ChEBI" id="CHEBI:57540"/>
    </ligand>
</feature>
<feature type="binding site" evidence="9">
    <location>
        <position position="250"/>
    </location>
    <ligand>
        <name>Zn(2+)</name>
        <dbReference type="ChEBI" id="CHEBI:29105"/>
    </ligand>
</feature>
<comment type="cofactor">
    <cofactor evidence="2">
        <name>Zn(2+)</name>
        <dbReference type="ChEBI" id="CHEBI:29105"/>
    </cofactor>
</comment>
<dbReference type="NCBIfam" id="TIGR01357">
    <property type="entry name" value="aroB"/>
    <property type="match status" value="1"/>
</dbReference>
<evidence type="ECO:0000256" key="5">
    <source>
        <dbReference type="ARBA" id="ARBA00022833"/>
    </source>
</evidence>
<evidence type="ECO:0000256" key="1">
    <source>
        <dbReference type="ARBA" id="ARBA00001911"/>
    </source>
</evidence>
<dbReference type="Gene3D" id="3.40.50.1970">
    <property type="match status" value="1"/>
</dbReference>
<keyword evidence="9" id="KW-0963">Cytoplasm</keyword>
<keyword evidence="5 9" id="KW-0862">Zinc</keyword>
<dbReference type="AlphaFoldDB" id="A0A6P1TQU5"/>
<gene>
    <name evidence="9 13" type="primary">aroB</name>
    <name evidence="13" type="ORF">Ana3638_16915</name>
</gene>
<dbReference type="EMBL" id="CP048000">
    <property type="protein sequence ID" value="QHQ62261.1"/>
    <property type="molecule type" value="Genomic_DNA"/>
</dbReference>
<dbReference type="SUPFAM" id="SSF56796">
    <property type="entry name" value="Dehydroquinate synthase-like"/>
    <property type="match status" value="1"/>
</dbReference>
<dbReference type="InterPro" id="IPR016037">
    <property type="entry name" value="DHQ_synth_AroB"/>
</dbReference>
<dbReference type="InterPro" id="IPR056179">
    <property type="entry name" value="DHQS_C"/>
</dbReference>
<evidence type="ECO:0000259" key="11">
    <source>
        <dbReference type="Pfam" id="PF01761"/>
    </source>
</evidence>
<dbReference type="FunFam" id="3.40.50.1970:FF:000007">
    <property type="entry name" value="Pentafunctional AROM polypeptide"/>
    <property type="match status" value="1"/>
</dbReference>
<dbReference type="PANTHER" id="PTHR43622">
    <property type="entry name" value="3-DEHYDROQUINATE SYNTHASE"/>
    <property type="match status" value="1"/>
</dbReference>